<name>A0A101HUI1_9FIRM</name>
<dbReference type="GO" id="GO:0003735">
    <property type="term" value="F:structural constituent of ribosome"/>
    <property type="evidence" value="ECO:0007669"/>
    <property type="project" value="InterPro"/>
</dbReference>
<feature type="domain" description="Small ribosomal subunit protein uS4 N-terminal" evidence="13">
    <location>
        <begin position="3"/>
        <end position="97"/>
    </location>
</feature>
<accession>A0A101HUI1</accession>
<keyword evidence="6 10" id="KW-0689">Ribosomal protein</keyword>
<evidence type="ECO:0000256" key="8">
    <source>
        <dbReference type="ARBA" id="ARBA00025813"/>
    </source>
</evidence>
<evidence type="ECO:0000256" key="10">
    <source>
        <dbReference type="HAMAP-Rule" id="MF_01306"/>
    </source>
</evidence>
<dbReference type="AlphaFoldDB" id="A0A101HUI1"/>
<reference evidence="15" key="1">
    <citation type="journal article" date="2015" name="MBio">
        <title>Genome-Resolved Metagenomic Analysis Reveals Roles for Candidate Phyla and Other Microbial Community Members in Biogeochemical Transformations in Oil Reservoirs.</title>
        <authorList>
            <person name="Hu P."/>
            <person name="Tom L."/>
            <person name="Singh A."/>
            <person name="Thomas B.C."/>
            <person name="Baker B.J."/>
            <person name="Piceno Y.M."/>
            <person name="Andersen G.L."/>
            <person name="Banfield J.F."/>
        </authorList>
    </citation>
    <scope>NUCLEOTIDE SEQUENCE [LARGE SCALE GENOMIC DNA]</scope>
</reference>
<evidence type="ECO:0000259" key="13">
    <source>
        <dbReference type="SMART" id="SM01390"/>
    </source>
</evidence>
<proteinExistence type="inferred from homology"/>
<dbReference type="SUPFAM" id="SSF55174">
    <property type="entry name" value="Alpha-L RNA-binding motif"/>
    <property type="match status" value="1"/>
</dbReference>
<dbReference type="SMART" id="SM00363">
    <property type="entry name" value="S4"/>
    <property type="match status" value="1"/>
</dbReference>
<dbReference type="NCBIfam" id="NF003717">
    <property type="entry name" value="PRK05327.1"/>
    <property type="match status" value="1"/>
</dbReference>
<dbReference type="InterPro" id="IPR036986">
    <property type="entry name" value="S4_RNA-bd_sf"/>
</dbReference>
<comment type="similarity">
    <text evidence="3 10 11">Belongs to the universal ribosomal protein uS4 family.</text>
</comment>
<evidence type="ECO:0000256" key="1">
    <source>
        <dbReference type="ARBA" id="ARBA00003004"/>
    </source>
</evidence>
<evidence type="ECO:0000256" key="5">
    <source>
        <dbReference type="ARBA" id="ARBA00022884"/>
    </source>
</evidence>
<evidence type="ECO:0000313" key="15">
    <source>
        <dbReference type="Proteomes" id="UP000054705"/>
    </source>
</evidence>
<dbReference type="InterPro" id="IPR005709">
    <property type="entry name" value="Ribosomal_uS4_bac-type"/>
</dbReference>
<dbReference type="Gene3D" id="1.10.1050.10">
    <property type="entry name" value="Ribosomal Protein S4 Delta 41, Chain A, domain 1"/>
    <property type="match status" value="1"/>
</dbReference>
<dbReference type="HAMAP" id="MF_01306_B">
    <property type="entry name" value="Ribosomal_uS4_B"/>
    <property type="match status" value="1"/>
</dbReference>
<evidence type="ECO:0000256" key="4">
    <source>
        <dbReference type="ARBA" id="ARBA00022730"/>
    </source>
</evidence>
<dbReference type="GO" id="GO:0042274">
    <property type="term" value="P:ribosomal small subunit biogenesis"/>
    <property type="evidence" value="ECO:0007669"/>
    <property type="project" value="TreeGrafter"/>
</dbReference>
<evidence type="ECO:0000256" key="6">
    <source>
        <dbReference type="ARBA" id="ARBA00022980"/>
    </source>
</evidence>
<dbReference type="Gene3D" id="3.10.290.10">
    <property type="entry name" value="RNA-binding S4 domain"/>
    <property type="match status" value="1"/>
</dbReference>
<dbReference type="FunFam" id="3.10.290.10:FF:000001">
    <property type="entry name" value="30S ribosomal protein S4"/>
    <property type="match status" value="1"/>
</dbReference>
<dbReference type="PROSITE" id="PS00632">
    <property type="entry name" value="RIBOSOMAL_S4"/>
    <property type="match status" value="1"/>
</dbReference>
<dbReference type="GO" id="GO:0006412">
    <property type="term" value="P:translation"/>
    <property type="evidence" value="ECO:0007669"/>
    <property type="project" value="UniProtKB-UniRule"/>
</dbReference>
<dbReference type="Proteomes" id="UP000054705">
    <property type="component" value="Unassembled WGS sequence"/>
</dbReference>
<sequence length="208" mass="24254">MAKYTGSVCRLCRREGLKLYLKGDRCYTPKCSVDRRAYVPGEHGQRRRKVSEYGLQLREKQKARRIYGILEKQFRRYYEKAERQPGVAGENLLRLLERRLDNVVHRLGLGASRNEARQLIRHGHFTVNGRKVNIPSYLIKAGDVIAVRSKSKESPRIKELMERAADHTPPEWLEYEADQARGRVAALPEREQIDAPVQERLIIELYSR</sequence>
<feature type="domain" description="RNA-binding S4" evidence="12">
    <location>
        <begin position="98"/>
        <end position="162"/>
    </location>
</feature>
<comment type="caution">
    <text evidence="14">The sequence shown here is derived from an EMBL/GenBank/DDBJ whole genome shotgun (WGS) entry which is preliminary data.</text>
</comment>
<protein>
    <recommendedName>
        <fullName evidence="9 10">Small ribosomal subunit protein uS4</fullName>
    </recommendedName>
</protein>
<evidence type="ECO:0000256" key="11">
    <source>
        <dbReference type="RuleBase" id="RU003699"/>
    </source>
</evidence>
<keyword evidence="7 10" id="KW-0687">Ribonucleoprotein</keyword>
<dbReference type="CDD" id="cd00165">
    <property type="entry name" value="S4"/>
    <property type="match status" value="1"/>
</dbReference>
<dbReference type="NCBIfam" id="TIGR01017">
    <property type="entry name" value="rpsD_bact"/>
    <property type="match status" value="1"/>
</dbReference>
<dbReference type="PATRIC" id="fig|110500.4.peg.458"/>
<evidence type="ECO:0000256" key="7">
    <source>
        <dbReference type="ARBA" id="ARBA00023274"/>
    </source>
</evidence>
<evidence type="ECO:0000256" key="2">
    <source>
        <dbReference type="ARBA" id="ARBA00003866"/>
    </source>
</evidence>
<dbReference type="EMBL" id="LGGS01000035">
    <property type="protein sequence ID" value="KUK83343.1"/>
    <property type="molecule type" value="Genomic_DNA"/>
</dbReference>
<dbReference type="InterPro" id="IPR022801">
    <property type="entry name" value="Ribosomal_uS4"/>
</dbReference>
<dbReference type="InterPro" id="IPR002942">
    <property type="entry name" value="S4_RNA-bd"/>
</dbReference>
<dbReference type="Pfam" id="PF01479">
    <property type="entry name" value="S4"/>
    <property type="match status" value="1"/>
</dbReference>
<dbReference type="GO" id="GO:0015935">
    <property type="term" value="C:small ribosomal subunit"/>
    <property type="evidence" value="ECO:0007669"/>
    <property type="project" value="InterPro"/>
</dbReference>
<evidence type="ECO:0000313" key="14">
    <source>
        <dbReference type="EMBL" id="KUK83343.1"/>
    </source>
</evidence>
<evidence type="ECO:0000259" key="12">
    <source>
        <dbReference type="SMART" id="SM00363"/>
    </source>
</evidence>
<dbReference type="PANTHER" id="PTHR11831">
    <property type="entry name" value="30S 40S RIBOSOMAL PROTEIN"/>
    <property type="match status" value="1"/>
</dbReference>
<organism evidence="14 15">
    <name type="scientific">Pelotomaculum thermopropionicum</name>
    <dbReference type="NCBI Taxonomy" id="110500"/>
    <lineage>
        <taxon>Bacteria</taxon>
        <taxon>Bacillati</taxon>
        <taxon>Bacillota</taxon>
        <taxon>Clostridia</taxon>
        <taxon>Eubacteriales</taxon>
        <taxon>Desulfotomaculaceae</taxon>
        <taxon>Pelotomaculum</taxon>
    </lineage>
</organism>
<dbReference type="InterPro" id="IPR001912">
    <property type="entry name" value="Ribosomal_uS4_N"/>
</dbReference>
<comment type="function">
    <text evidence="1 10">With S5 and S12 plays an important role in translational accuracy.</text>
</comment>
<keyword evidence="4 10" id="KW-0699">rRNA-binding</keyword>
<comment type="subunit">
    <text evidence="8 10">Part of the 30S ribosomal subunit. Contacts protein S5. The interaction surface between S4 and S5 is involved in control of translational fidelity.</text>
</comment>
<comment type="function">
    <text evidence="2 10">One of the primary rRNA binding proteins, it binds directly to 16S rRNA where it nucleates assembly of the body of the 30S subunit.</text>
</comment>
<dbReference type="PROSITE" id="PS50889">
    <property type="entry name" value="S4"/>
    <property type="match status" value="1"/>
</dbReference>
<dbReference type="SMART" id="SM01390">
    <property type="entry name" value="Ribosomal_S4"/>
    <property type="match status" value="1"/>
</dbReference>
<dbReference type="PANTHER" id="PTHR11831:SF4">
    <property type="entry name" value="SMALL RIBOSOMAL SUBUNIT PROTEIN US4M"/>
    <property type="match status" value="1"/>
</dbReference>
<evidence type="ECO:0000256" key="3">
    <source>
        <dbReference type="ARBA" id="ARBA00007465"/>
    </source>
</evidence>
<dbReference type="GO" id="GO:0019843">
    <property type="term" value="F:rRNA binding"/>
    <property type="evidence" value="ECO:0007669"/>
    <property type="project" value="UniProtKB-UniRule"/>
</dbReference>
<keyword evidence="5 10" id="KW-0694">RNA-binding</keyword>
<gene>
    <name evidence="10" type="primary">rpsD</name>
    <name evidence="14" type="ORF">XD97_0207</name>
</gene>
<dbReference type="FunFam" id="1.10.1050.10:FF:000001">
    <property type="entry name" value="30S ribosomal protein S4"/>
    <property type="match status" value="1"/>
</dbReference>
<evidence type="ECO:0000256" key="9">
    <source>
        <dbReference type="ARBA" id="ARBA00035254"/>
    </source>
</evidence>
<dbReference type="Pfam" id="PF00163">
    <property type="entry name" value="Ribosomal_S4"/>
    <property type="match status" value="1"/>
</dbReference>
<dbReference type="InterPro" id="IPR018079">
    <property type="entry name" value="Ribosomal_uS4_CS"/>
</dbReference>